<organism evidence="1 2">
    <name type="scientific">Tanacetum coccineum</name>
    <dbReference type="NCBI Taxonomy" id="301880"/>
    <lineage>
        <taxon>Eukaryota</taxon>
        <taxon>Viridiplantae</taxon>
        <taxon>Streptophyta</taxon>
        <taxon>Embryophyta</taxon>
        <taxon>Tracheophyta</taxon>
        <taxon>Spermatophyta</taxon>
        <taxon>Magnoliopsida</taxon>
        <taxon>eudicotyledons</taxon>
        <taxon>Gunneridae</taxon>
        <taxon>Pentapetalae</taxon>
        <taxon>asterids</taxon>
        <taxon>campanulids</taxon>
        <taxon>Asterales</taxon>
        <taxon>Asteraceae</taxon>
        <taxon>Asteroideae</taxon>
        <taxon>Anthemideae</taxon>
        <taxon>Anthemidinae</taxon>
        <taxon>Tanacetum</taxon>
    </lineage>
</organism>
<accession>A0ABQ5HZQ2</accession>
<evidence type="ECO:0000313" key="2">
    <source>
        <dbReference type="Proteomes" id="UP001151760"/>
    </source>
</evidence>
<keyword evidence="2" id="KW-1185">Reference proteome</keyword>
<protein>
    <submittedName>
        <fullName evidence="1">Uncharacterized protein</fullName>
    </submittedName>
</protein>
<dbReference type="Proteomes" id="UP001151760">
    <property type="component" value="Unassembled WGS sequence"/>
</dbReference>
<dbReference type="CDD" id="cd09272">
    <property type="entry name" value="RNase_HI_RT_Ty1"/>
    <property type="match status" value="1"/>
</dbReference>
<comment type="caution">
    <text evidence="1">The sequence shown here is derived from an EMBL/GenBank/DDBJ whole genome shotgun (WGS) entry which is preliminary data.</text>
</comment>
<gene>
    <name evidence="1" type="ORF">Tco_1081493</name>
</gene>
<evidence type="ECO:0000313" key="1">
    <source>
        <dbReference type="EMBL" id="GJT92648.1"/>
    </source>
</evidence>
<sequence length="196" mass="21989">MHHPTNATAPPPPAAVTAAPLHHHRLHHDHQPISLQPYGCAVFVLAEKHHNGAFGWTNSTTSAFGVWSALKNTKDMVLVYGGKLETELKVTCYIDAVEYIAAGEASMEAIQMRKFIDGLRNVVPTNKRPLEMLCDNMPAIAIGNDLGIMKGERLYQRKYHYIRKVIQDGEIVIKKVHIDDNIADLLMKPMPYTKHF</sequence>
<reference evidence="1" key="2">
    <citation type="submission" date="2022-01" db="EMBL/GenBank/DDBJ databases">
        <authorList>
            <person name="Yamashiro T."/>
            <person name="Shiraishi A."/>
            <person name="Satake H."/>
            <person name="Nakayama K."/>
        </authorList>
    </citation>
    <scope>NUCLEOTIDE SEQUENCE</scope>
</reference>
<name>A0ABQ5HZQ2_9ASTR</name>
<proteinExistence type="predicted"/>
<reference evidence="1" key="1">
    <citation type="journal article" date="2022" name="Int. J. Mol. Sci.">
        <title>Draft Genome of Tanacetum Coccineum: Genomic Comparison of Closely Related Tanacetum-Family Plants.</title>
        <authorList>
            <person name="Yamashiro T."/>
            <person name="Shiraishi A."/>
            <person name="Nakayama K."/>
            <person name="Satake H."/>
        </authorList>
    </citation>
    <scope>NUCLEOTIDE SEQUENCE</scope>
</reference>
<dbReference type="EMBL" id="BQNB010020130">
    <property type="protein sequence ID" value="GJT92648.1"/>
    <property type="molecule type" value="Genomic_DNA"/>
</dbReference>